<protein>
    <submittedName>
        <fullName evidence="2">Uncharacterized protein</fullName>
    </submittedName>
</protein>
<evidence type="ECO:0000313" key="3">
    <source>
        <dbReference type="Proteomes" id="UP001430953"/>
    </source>
</evidence>
<keyword evidence="3" id="KW-1185">Reference proteome</keyword>
<evidence type="ECO:0000256" key="1">
    <source>
        <dbReference type="SAM" id="Phobius"/>
    </source>
</evidence>
<dbReference type="Proteomes" id="UP001430953">
    <property type="component" value="Unassembled WGS sequence"/>
</dbReference>
<dbReference type="AlphaFoldDB" id="A0AAW2EGL5"/>
<keyword evidence="1" id="KW-1133">Transmembrane helix</keyword>
<keyword evidence="1" id="KW-0812">Transmembrane</keyword>
<organism evidence="2 3">
    <name type="scientific">Cardiocondyla obscurior</name>
    <dbReference type="NCBI Taxonomy" id="286306"/>
    <lineage>
        <taxon>Eukaryota</taxon>
        <taxon>Metazoa</taxon>
        <taxon>Ecdysozoa</taxon>
        <taxon>Arthropoda</taxon>
        <taxon>Hexapoda</taxon>
        <taxon>Insecta</taxon>
        <taxon>Pterygota</taxon>
        <taxon>Neoptera</taxon>
        <taxon>Endopterygota</taxon>
        <taxon>Hymenoptera</taxon>
        <taxon>Apocrita</taxon>
        <taxon>Aculeata</taxon>
        <taxon>Formicoidea</taxon>
        <taxon>Formicidae</taxon>
        <taxon>Myrmicinae</taxon>
        <taxon>Cardiocondyla</taxon>
    </lineage>
</organism>
<comment type="caution">
    <text evidence="2">The sequence shown here is derived from an EMBL/GenBank/DDBJ whole genome shotgun (WGS) entry which is preliminary data.</text>
</comment>
<accession>A0AAW2EGL5</accession>
<reference evidence="2 3" key="1">
    <citation type="submission" date="2023-03" db="EMBL/GenBank/DDBJ databases">
        <title>High recombination rates correlate with genetic variation in Cardiocondyla obscurior ants.</title>
        <authorList>
            <person name="Errbii M."/>
        </authorList>
    </citation>
    <scope>NUCLEOTIDE SEQUENCE [LARGE SCALE GENOMIC DNA]</scope>
    <source>
        <strain evidence="2">Alpha-2009</strain>
        <tissue evidence="2">Whole body</tissue>
    </source>
</reference>
<sequence>MFSITIIIISGYSFILRKITFPFLLVFSLFLSFIAFKMNSLNGRVKPFIFLQGHN</sequence>
<feature type="transmembrane region" description="Helical" evidence="1">
    <location>
        <begin position="19"/>
        <end position="36"/>
    </location>
</feature>
<name>A0AAW2EGL5_9HYME</name>
<keyword evidence="1" id="KW-0472">Membrane</keyword>
<proteinExistence type="predicted"/>
<evidence type="ECO:0000313" key="2">
    <source>
        <dbReference type="EMBL" id="KAL0101903.1"/>
    </source>
</evidence>
<dbReference type="EMBL" id="JADYXP020000023">
    <property type="protein sequence ID" value="KAL0101903.1"/>
    <property type="molecule type" value="Genomic_DNA"/>
</dbReference>
<gene>
    <name evidence="2" type="ORF">PUN28_018455</name>
</gene>